<evidence type="ECO:0000313" key="2">
    <source>
        <dbReference type="EMBL" id="AXE16469.1"/>
    </source>
</evidence>
<keyword evidence="1" id="KW-0732">Signal</keyword>
<protein>
    <submittedName>
        <fullName evidence="2">SusD/RagB family nutrient-binding outer membrane lipoprotein</fullName>
    </submittedName>
</protein>
<accession>A0A344TCU8</accession>
<dbReference type="PROSITE" id="PS51257">
    <property type="entry name" value="PROKAR_LIPOPROTEIN"/>
    <property type="match status" value="1"/>
</dbReference>
<dbReference type="AlphaFoldDB" id="A0A344TCU8"/>
<dbReference type="InterPro" id="IPR011990">
    <property type="entry name" value="TPR-like_helical_dom_sf"/>
</dbReference>
<evidence type="ECO:0000256" key="1">
    <source>
        <dbReference type="SAM" id="SignalP"/>
    </source>
</evidence>
<proteinExistence type="predicted"/>
<keyword evidence="2" id="KW-0449">Lipoprotein</keyword>
<keyword evidence="3" id="KW-1185">Reference proteome</keyword>
<dbReference type="OrthoDB" id="843771at2"/>
<organism evidence="2 3">
    <name type="scientific">Runella rosea</name>
    <dbReference type="NCBI Taxonomy" id="2259595"/>
    <lineage>
        <taxon>Bacteria</taxon>
        <taxon>Pseudomonadati</taxon>
        <taxon>Bacteroidota</taxon>
        <taxon>Cytophagia</taxon>
        <taxon>Cytophagales</taxon>
        <taxon>Spirosomataceae</taxon>
        <taxon>Runella</taxon>
    </lineage>
</organism>
<dbReference type="Gene3D" id="1.25.40.390">
    <property type="match status" value="1"/>
</dbReference>
<evidence type="ECO:0000313" key="3">
    <source>
        <dbReference type="Proteomes" id="UP000251993"/>
    </source>
</evidence>
<feature type="chain" id="PRO_5016675737" evidence="1">
    <location>
        <begin position="24"/>
        <end position="521"/>
    </location>
</feature>
<dbReference type="Pfam" id="PF12771">
    <property type="entry name" value="SusD-like_2"/>
    <property type="match status" value="1"/>
</dbReference>
<dbReference type="KEGG" id="run:DR864_01365"/>
<name>A0A344TCU8_9BACT</name>
<dbReference type="InterPro" id="IPR041662">
    <property type="entry name" value="SusD-like_2"/>
</dbReference>
<sequence>MKINKIYLIFAIAALTMSSCQTFQELETNPNVPASSPANLVFNGILNSMTERPWGKDTRWNQFYTINYNYYGNNEYDWTTSGTYFDALKNVVKMEEEAKKSTGKDLNPYAALGKFFKAYFFVWMTQRLGDLPMNEALKGTENTSPKYNTQKEIYVQALKWLDESNDDLTKLIAAGDISLQGDIYLSNNLRAWQKVVNTFKLRVLVSLSKKESDAELNIKGKFAEVINNPAKYPIMTGMADNMAYKYNATYNKYPINPDNFGFDATRQQMSTTNIDLLKATQDPRLFYIAEPAEAQLKKGLTQTDFAAFVGANPAESLDDMSTKALAGQYSYINRNRYYKNYSPEATIQIGYIEMCFNIAEAANRGWVTANAEDWYTKGIQASQGFFEIKNGENSVVLETRNGANASLASYTIKFNFTDFYAQPSVKYAGNNAKGLEQINNQKYLGFFMNSGMEAFYNWRRTGFPTNFAKGGPGTGNSGVIPRRWLYPNSERIYNETNYKTAVQAQFGKATESINDELWLLK</sequence>
<feature type="signal peptide" evidence="1">
    <location>
        <begin position="1"/>
        <end position="23"/>
    </location>
</feature>
<dbReference type="SUPFAM" id="SSF48452">
    <property type="entry name" value="TPR-like"/>
    <property type="match status" value="1"/>
</dbReference>
<dbReference type="Proteomes" id="UP000251993">
    <property type="component" value="Chromosome"/>
</dbReference>
<gene>
    <name evidence="2" type="ORF">DR864_01365</name>
</gene>
<dbReference type="RefSeq" id="WP_114065256.1">
    <property type="nucleotide sequence ID" value="NZ_CP030850.1"/>
</dbReference>
<dbReference type="EMBL" id="CP030850">
    <property type="protein sequence ID" value="AXE16469.1"/>
    <property type="molecule type" value="Genomic_DNA"/>
</dbReference>
<reference evidence="2 3" key="1">
    <citation type="submission" date="2018-07" db="EMBL/GenBank/DDBJ databases">
        <title>Genome sequencing of Runella.</title>
        <authorList>
            <person name="Baek M.-G."/>
            <person name="Yi H."/>
        </authorList>
    </citation>
    <scope>NUCLEOTIDE SEQUENCE [LARGE SCALE GENOMIC DNA]</scope>
    <source>
        <strain evidence="2 3">HYN0085</strain>
    </source>
</reference>